<dbReference type="AlphaFoldDB" id="A0A0A8B1P8"/>
<dbReference type="Gene3D" id="1.20.1050.90">
    <property type="entry name" value="RecF/RecN/SMC, N-terminal domain"/>
    <property type="match status" value="1"/>
</dbReference>
<evidence type="ECO:0000256" key="7">
    <source>
        <dbReference type="ARBA" id="ARBA00022763"/>
    </source>
</evidence>
<dbReference type="STRING" id="1531429.JI75_00020"/>
<evidence type="ECO:0000256" key="12">
    <source>
        <dbReference type="HAMAP-Rule" id="MF_00365"/>
    </source>
</evidence>
<dbReference type="OrthoDB" id="9803889at2"/>
<keyword evidence="5 12" id="KW-0235">DNA replication</keyword>
<evidence type="ECO:0000256" key="8">
    <source>
        <dbReference type="ARBA" id="ARBA00022840"/>
    </source>
</evidence>
<keyword evidence="6 12" id="KW-0547">Nucleotide-binding</keyword>
<feature type="domain" description="RecF/RecN/SMC N-terminal" evidence="14">
    <location>
        <begin position="5"/>
        <end position="362"/>
    </location>
</feature>
<keyword evidence="4 12" id="KW-0963">Cytoplasm</keyword>
<evidence type="ECO:0000256" key="5">
    <source>
        <dbReference type="ARBA" id="ARBA00022705"/>
    </source>
</evidence>
<dbReference type="HOGENOM" id="CLU_040267_0_1_11"/>
<accession>A0A0A8B1P8</accession>
<dbReference type="Gene3D" id="3.40.50.300">
    <property type="entry name" value="P-loop containing nucleotide triphosphate hydrolases"/>
    <property type="match status" value="1"/>
</dbReference>
<feature type="binding site" evidence="12">
    <location>
        <begin position="32"/>
        <end position="39"/>
    </location>
    <ligand>
        <name>ATP</name>
        <dbReference type="ChEBI" id="CHEBI:30616"/>
    </ligand>
</feature>
<keyword evidence="9 12" id="KW-0238">DNA-binding</keyword>
<keyword evidence="8 12" id="KW-0067">ATP-binding</keyword>
<dbReference type="Proteomes" id="UP000031121">
    <property type="component" value="Chromosome"/>
</dbReference>
<dbReference type="NCBIfam" id="TIGR00611">
    <property type="entry name" value="recf"/>
    <property type="match status" value="1"/>
</dbReference>
<dbReference type="HAMAP" id="MF_00365">
    <property type="entry name" value="RecF"/>
    <property type="match status" value="1"/>
</dbReference>
<evidence type="ECO:0000256" key="4">
    <source>
        <dbReference type="ARBA" id="ARBA00022490"/>
    </source>
</evidence>
<evidence type="ECO:0000256" key="1">
    <source>
        <dbReference type="ARBA" id="ARBA00004496"/>
    </source>
</evidence>
<dbReference type="InterPro" id="IPR001238">
    <property type="entry name" value="DNA-binding_RecF"/>
</dbReference>
<comment type="function">
    <text evidence="11 12 13">The RecF protein is involved in DNA metabolism; it is required for DNA replication and normal SOS inducibility. RecF binds preferentially to single-stranded, linear DNA. It also seems to bind ATP.</text>
</comment>
<protein>
    <recommendedName>
        <fullName evidence="3 12">DNA replication and repair protein RecF</fullName>
    </recommendedName>
</protein>
<dbReference type="GO" id="GO:0006260">
    <property type="term" value="P:DNA replication"/>
    <property type="evidence" value="ECO:0007669"/>
    <property type="project" value="UniProtKB-UniRule"/>
</dbReference>
<sequence length="383" mass="42954">MSLKIANISLSDFRSWHRLELGFDSDLILIVGRNATGKTNILEAIQMMTSLVSFKHPTLSQLIGRDASSASVRATAVGDSRSLDMRLDLKPGQRAYFLNGKKKSPSDMRGLVPSVCFAPDHLEFSKGSSQVKRAALDDLGSQISQSYQNVKRDYDKLIQNKNRLLKEESFSSSLLDSIDEMLVNCGAQLMFYRINLFSNLMRYAQVNYERISDGREVLAATYRYSWDRSGDSAVAREYPVSIGDADISRNELREMMAARLSSTRQSEIQRKRSLIGPHADEIRLFLDGSDVSDFASQGQQRSVVLAWKIAEVDQMEATFGNQPLLLLDDVMSELDGPRRRALLEFVDRGLQIFITATQRDYFDPELLGKATVIELPIGGETAQ</sequence>
<comment type="similarity">
    <text evidence="2 12 13">Belongs to the RecF family.</text>
</comment>
<keyword evidence="16" id="KW-1185">Reference proteome</keyword>
<dbReference type="EMBL" id="CP009302">
    <property type="protein sequence ID" value="AJC11335.1"/>
    <property type="molecule type" value="Genomic_DNA"/>
</dbReference>
<dbReference type="SUPFAM" id="SSF52540">
    <property type="entry name" value="P-loop containing nucleoside triphosphate hydrolases"/>
    <property type="match status" value="1"/>
</dbReference>
<dbReference type="Pfam" id="PF02463">
    <property type="entry name" value="SMC_N"/>
    <property type="match status" value="1"/>
</dbReference>
<dbReference type="InterPro" id="IPR027417">
    <property type="entry name" value="P-loop_NTPase"/>
</dbReference>
<dbReference type="RefSeq" id="WP_039687820.1">
    <property type="nucleotide sequence ID" value="NZ_CP009302.1"/>
</dbReference>
<reference evidence="15 16" key="2">
    <citation type="journal article" date="2015" name="Genome Announc.">
        <title>Complete Genome Sequence of Coriobacteriaceae Strain 68-1-3, a Novel Mucus-Degrading Isolate from the Swine Intestinal Tract.</title>
        <authorList>
            <person name="Looft T."/>
            <person name="Bayles D.O."/>
            <person name="Alt D.P."/>
            <person name="Stanton T.B."/>
        </authorList>
    </citation>
    <scope>NUCLEOTIDE SEQUENCE [LARGE SCALE GENOMIC DNA]</scope>
    <source>
        <strain evidence="15 16">68-1-3</strain>
    </source>
</reference>
<comment type="subcellular location">
    <subcellularLocation>
        <location evidence="1 12 13">Cytoplasm</location>
    </subcellularLocation>
</comment>
<evidence type="ECO:0000259" key="14">
    <source>
        <dbReference type="Pfam" id="PF02463"/>
    </source>
</evidence>
<dbReference type="GO" id="GO:0009432">
    <property type="term" value="P:SOS response"/>
    <property type="evidence" value="ECO:0007669"/>
    <property type="project" value="UniProtKB-UniRule"/>
</dbReference>
<evidence type="ECO:0000256" key="6">
    <source>
        <dbReference type="ARBA" id="ARBA00022741"/>
    </source>
</evidence>
<evidence type="ECO:0000256" key="11">
    <source>
        <dbReference type="ARBA" id="ARBA00025401"/>
    </source>
</evidence>
<keyword evidence="10 12" id="KW-0234">DNA repair</keyword>
<keyword evidence="12 13" id="KW-0742">SOS response</keyword>
<evidence type="ECO:0000256" key="9">
    <source>
        <dbReference type="ARBA" id="ARBA00023125"/>
    </source>
</evidence>
<reference evidence="16" key="1">
    <citation type="submission" date="2014-08" db="EMBL/GenBank/DDBJ databases">
        <title>Coriobacteriaceae sp. complete genome.</title>
        <authorList>
            <person name="Looft T."/>
            <person name="Bayles D.O."/>
            <person name="Stanton T.B."/>
        </authorList>
    </citation>
    <scope>NUCLEOTIDE SEQUENCE [LARGE SCALE GENOMIC DNA]</scope>
    <source>
        <strain evidence="16">68-1-3</strain>
    </source>
</reference>
<keyword evidence="7 12" id="KW-0227">DNA damage</keyword>
<evidence type="ECO:0000256" key="2">
    <source>
        <dbReference type="ARBA" id="ARBA00008016"/>
    </source>
</evidence>
<evidence type="ECO:0000313" key="15">
    <source>
        <dbReference type="EMBL" id="AJC11335.1"/>
    </source>
</evidence>
<dbReference type="KEGG" id="cbac:JI75_00020"/>
<evidence type="ECO:0000256" key="3">
    <source>
        <dbReference type="ARBA" id="ARBA00020170"/>
    </source>
</evidence>
<dbReference type="GO" id="GO:0005524">
    <property type="term" value="F:ATP binding"/>
    <property type="evidence" value="ECO:0007669"/>
    <property type="project" value="UniProtKB-UniRule"/>
</dbReference>
<evidence type="ECO:0000313" key="16">
    <source>
        <dbReference type="Proteomes" id="UP000031121"/>
    </source>
</evidence>
<proteinExistence type="inferred from homology"/>
<dbReference type="GO" id="GO:0006302">
    <property type="term" value="P:double-strand break repair"/>
    <property type="evidence" value="ECO:0007669"/>
    <property type="project" value="TreeGrafter"/>
</dbReference>
<dbReference type="InterPro" id="IPR003395">
    <property type="entry name" value="RecF/RecN/SMC_N"/>
</dbReference>
<organism evidence="15 16">
    <name type="scientific">Berryella intestinalis</name>
    <dbReference type="NCBI Taxonomy" id="1531429"/>
    <lineage>
        <taxon>Bacteria</taxon>
        <taxon>Bacillati</taxon>
        <taxon>Actinomycetota</taxon>
        <taxon>Coriobacteriia</taxon>
        <taxon>Eggerthellales</taxon>
        <taxon>Eggerthellaceae</taxon>
        <taxon>Berryella</taxon>
    </lineage>
</organism>
<dbReference type="GO" id="GO:0000731">
    <property type="term" value="P:DNA synthesis involved in DNA repair"/>
    <property type="evidence" value="ECO:0007669"/>
    <property type="project" value="TreeGrafter"/>
</dbReference>
<dbReference type="PANTHER" id="PTHR32182:SF0">
    <property type="entry name" value="DNA REPLICATION AND REPAIR PROTEIN RECF"/>
    <property type="match status" value="1"/>
</dbReference>
<name>A0A0A8B1P8_9ACTN</name>
<gene>
    <name evidence="12" type="primary">recF</name>
    <name evidence="15" type="ORF">JI75_00020</name>
</gene>
<dbReference type="PANTHER" id="PTHR32182">
    <property type="entry name" value="DNA REPLICATION AND REPAIR PROTEIN RECF"/>
    <property type="match status" value="1"/>
</dbReference>
<dbReference type="GO" id="GO:0005737">
    <property type="term" value="C:cytoplasm"/>
    <property type="evidence" value="ECO:0007669"/>
    <property type="project" value="UniProtKB-SubCell"/>
</dbReference>
<evidence type="ECO:0000256" key="10">
    <source>
        <dbReference type="ARBA" id="ARBA00023204"/>
    </source>
</evidence>
<evidence type="ECO:0000256" key="13">
    <source>
        <dbReference type="RuleBase" id="RU000578"/>
    </source>
</evidence>
<dbReference type="InterPro" id="IPR018078">
    <property type="entry name" value="DNA-binding_RecF_CS"/>
</dbReference>
<dbReference type="GO" id="GO:0003697">
    <property type="term" value="F:single-stranded DNA binding"/>
    <property type="evidence" value="ECO:0007669"/>
    <property type="project" value="UniProtKB-UniRule"/>
</dbReference>
<dbReference type="InterPro" id="IPR042174">
    <property type="entry name" value="RecF_2"/>
</dbReference>
<dbReference type="PROSITE" id="PS00618">
    <property type="entry name" value="RECF_2"/>
    <property type="match status" value="1"/>
</dbReference>